<keyword evidence="3" id="KW-1185">Reference proteome</keyword>
<accession>A0A6J8B3Y6</accession>
<organism evidence="2 3">
    <name type="scientific">Mytilus coruscus</name>
    <name type="common">Sea mussel</name>
    <dbReference type="NCBI Taxonomy" id="42192"/>
    <lineage>
        <taxon>Eukaryota</taxon>
        <taxon>Metazoa</taxon>
        <taxon>Spiralia</taxon>
        <taxon>Lophotrochozoa</taxon>
        <taxon>Mollusca</taxon>
        <taxon>Bivalvia</taxon>
        <taxon>Autobranchia</taxon>
        <taxon>Pteriomorphia</taxon>
        <taxon>Mytilida</taxon>
        <taxon>Mytiloidea</taxon>
        <taxon>Mytilidae</taxon>
        <taxon>Mytilinae</taxon>
        <taxon>Mytilus</taxon>
    </lineage>
</organism>
<feature type="region of interest" description="Disordered" evidence="1">
    <location>
        <begin position="22"/>
        <end position="48"/>
    </location>
</feature>
<dbReference type="OrthoDB" id="6111521at2759"/>
<reference evidence="2 3" key="1">
    <citation type="submission" date="2020-06" db="EMBL/GenBank/DDBJ databases">
        <authorList>
            <person name="Li R."/>
            <person name="Bekaert M."/>
        </authorList>
    </citation>
    <scope>NUCLEOTIDE SEQUENCE [LARGE SCALE GENOMIC DNA]</scope>
    <source>
        <strain evidence="3">wild</strain>
    </source>
</reference>
<evidence type="ECO:0000256" key="1">
    <source>
        <dbReference type="SAM" id="MobiDB-lite"/>
    </source>
</evidence>
<feature type="compositionally biased region" description="Basic and acidic residues" evidence="1">
    <location>
        <begin position="23"/>
        <end position="35"/>
    </location>
</feature>
<dbReference type="Proteomes" id="UP000507470">
    <property type="component" value="Unassembled WGS sequence"/>
</dbReference>
<protein>
    <submittedName>
        <fullName evidence="2">Uncharacterized protein</fullName>
    </submittedName>
</protein>
<evidence type="ECO:0000313" key="3">
    <source>
        <dbReference type="Proteomes" id="UP000507470"/>
    </source>
</evidence>
<gene>
    <name evidence="2" type="ORF">MCOR_14091</name>
</gene>
<dbReference type="AlphaFoldDB" id="A0A6J8B3Y6"/>
<name>A0A6J8B3Y6_MYTCO</name>
<dbReference type="EMBL" id="CACVKT020002394">
    <property type="protein sequence ID" value="CAC5377824.1"/>
    <property type="molecule type" value="Genomic_DNA"/>
</dbReference>
<sequence length="201" mass="23064">MVFVQRLIIQIPTTKERKVLKKTPKESGQRLEKQAEVLPQKTPKSGDKVETHRWNRYNLFYGNIKNTGSSSKSQRQAFKCYNKCSEEKTWDCICSKINAANNEHKRTVEEVRKELTTYSSCAKKQAAFIRRESRTTGVGPPPFELNDMQDKVVGVMVDTPFDGIDGERDTCPACDTSLPDEKMDSNSFREMVNYLIKLIPF</sequence>
<proteinExistence type="predicted"/>
<evidence type="ECO:0000313" key="2">
    <source>
        <dbReference type="EMBL" id="CAC5377824.1"/>
    </source>
</evidence>